<keyword evidence="1" id="KW-0812">Transmembrane</keyword>
<protein>
    <recommendedName>
        <fullName evidence="4">DUF4239 domain-containing protein</fullName>
    </recommendedName>
</protein>
<dbReference type="Proteomes" id="UP001055057">
    <property type="component" value="Unassembled WGS sequence"/>
</dbReference>
<proteinExistence type="predicted"/>
<comment type="caution">
    <text evidence="2">The sequence shown here is derived from an EMBL/GenBank/DDBJ whole genome shotgun (WGS) entry which is preliminary data.</text>
</comment>
<feature type="transmembrane region" description="Helical" evidence="1">
    <location>
        <begin position="193"/>
        <end position="211"/>
    </location>
</feature>
<evidence type="ECO:0000313" key="3">
    <source>
        <dbReference type="Proteomes" id="UP001055057"/>
    </source>
</evidence>
<reference evidence="2" key="2">
    <citation type="submission" date="2021-08" db="EMBL/GenBank/DDBJ databases">
        <authorList>
            <person name="Tani A."/>
            <person name="Ola A."/>
            <person name="Ogura Y."/>
            <person name="Katsura K."/>
            <person name="Hayashi T."/>
        </authorList>
    </citation>
    <scope>NUCLEOTIDE SEQUENCE</scope>
    <source>
        <strain evidence="2">DSM 23632</strain>
    </source>
</reference>
<sequence length="279" mass="30249">MTMLLGLWLDQPMWLMMVLIALLFLAISLFMVAISMVPFTRPTFLRVVDGVVPAFFSSISIILALLTGFVANDAWERQKQGSRVVEKERANLISAFDLSIETTSNMANIRQALLAYTDLVIADEWPKMADGGKSSEAAGAALSALMRIIADPVLTSEAGAVAHTALMNVAMTLREARGERLALSTAKEDDSKWLTLIFLAALTLVSIGIVHPERPRAQILTLFIFSSAMIVTLSVIALHERPFDGPLAIGPSAIERAKAVMLSRQAQQTGATAQPIAER</sequence>
<feature type="transmembrane region" description="Helical" evidence="1">
    <location>
        <begin position="51"/>
        <end position="71"/>
    </location>
</feature>
<name>A0ABQ4U2T0_9HYPH</name>
<keyword evidence="3" id="KW-1185">Reference proteome</keyword>
<evidence type="ECO:0000256" key="1">
    <source>
        <dbReference type="SAM" id="Phobius"/>
    </source>
</evidence>
<dbReference type="EMBL" id="BPRB01000242">
    <property type="protein sequence ID" value="GJE61756.1"/>
    <property type="molecule type" value="Genomic_DNA"/>
</dbReference>
<dbReference type="RefSeq" id="WP_238184317.1">
    <property type="nucleotide sequence ID" value="NZ_BPRB01000242.1"/>
</dbReference>
<keyword evidence="1" id="KW-0472">Membrane</keyword>
<accession>A0ABQ4U2T0</accession>
<feature type="transmembrane region" description="Helical" evidence="1">
    <location>
        <begin position="12"/>
        <end position="39"/>
    </location>
</feature>
<reference evidence="2" key="1">
    <citation type="journal article" date="2021" name="Front. Microbiol.">
        <title>Comprehensive Comparative Genomics and Phenotyping of Methylobacterium Species.</title>
        <authorList>
            <person name="Alessa O."/>
            <person name="Ogura Y."/>
            <person name="Fujitani Y."/>
            <person name="Takami H."/>
            <person name="Hayashi T."/>
            <person name="Sahin N."/>
            <person name="Tani A."/>
        </authorList>
    </citation>
    <scope>NUCLEOTIDE SEQUENCE</scope>
    <source>
        <strain evidence="2">DSM 23632</strain>
    </source>
</reference>
<gene>
    <name evidence="2" type="ORF">MPOCJGCO_3882</name>
</gene>
<evidence type="ECO:0008006" key="4">
    <source>
        <dbReference type="Google" id="ProtNLM"/>
    </source>
</evidence>
<dbReference type="Pfam" id="PF14023">
    <property type="entry name" value="Bestrophin-like"/>
    <property type="match status" value="1"/>
</dbReference>
<organism evidence="2 3">
    <name type="scientific">Methylobacterium trifolii</name>
    <dbReference type="NCBI Taxonomy" id="1003092"/>
    <lineage>
        <taxon>Bacteria</taxon>
        <taxon>Pseudomonadati</taxon>
        <taxon>Pseudomonadota</taxon>
        <taxon>Alphaproteobacteria</taxon>
        <taxon>Hyphomicrobiales</taxon>
        <taxon>Methylobacteriaceae</taxon>
        <taxon>Methylobacterium</taxon>
    </lineage>
</organism>
<dbReference type="InterPro" id="IPR025333">
    <property type="entry name" value="DUF4239"/>
</dbReference>
<feature type="transmembrane region" description="Helical" evidence="1">
    <location>
        <begin position="217"/>
        <end position="238"/>
    </location>
</feature>
<keyword evidence="1" id="KW-1133">Transmembrane helix</keyword>
<evidence type="ECO:0000313" key="2">
    <source>
        <dbReference type="EMBL" id="GJE61756.1"/>
    </source>
</evidence>